<dbReference type="OrthoDB" id="4482242at2"/>
<comment type="caution">
    <text evidence="3">The sequence shown here is derived from an EMBL/GenBank/DDBJ whole genome shotgun (WGS) entry which is preliminary data.</text>
</comment>
<dbReference type="Pfam" id="PF23636">
    <property type="entry name" value="DUF7144"/>
    <property type="match status" value="1"/>
</dbReference>
<reference evidence="3 4" key="1">
    <citation type="submission" date="2018-11" db="EMBL/GenBank/DDBJ databases">
        <title>Sequencing the genomes of 1000 actinobacteria strains.</title>
        <authorList>
            <person name="Klenk H.-P."/>
        </authorList>
    </citation>
    <scope>NUCLEOTIDE SEQUENCE [LARGE SCALE GENOMIC DNA]</scope>
    <source>
        <strain evidence="3 4">DSM 44254</strain>
    </source>
</reference>
<evidence type="ECO:0000313" key="3">
    <source>
        <dbReference type="EMBL" id="ROO90234.1"/>
    </source>
</evidence>
<accession>A0A3N1D9M9</accession>
<gene>
    <name evidence="3" type="ORF">EDD29_7955</name>
</gene>
<keyword evidence="1" id="KW-1133">Transmembrane helix</keyword>
<feature type="domain" description="DUF7144" evidence="2">
    <location>
        <begin position="12"/>
        <end position="124"/>
    </location>
</feature>
<feature type="transmembrane region" description="Helical" evidence="1">
    <location>
        <begin position="104"/>
        <end position="123"/>
    </location>
</feature>
<feature type="transmembrane region" description="Helical" evidence="1">
    <location>
        <begin position="55"/>
        <end position="75"/>
    </location>
</feature>
<dbReference type="RefSeq" id="WP_123669219.1">
    <property type="nucleotide sequence ID" value="NZ_RJKE01000001.1"/>
</dbReference>
<keyword evidence="1" id="KW-0812">Transmembrane</keyword>
<evidence type="ECO:0000259" key="2">
    <source>
        <dbReference type="Pfam" id="PF23636"/>
    </source>
</evidence>
<organism evidence="3 4">
    <name type="scientific">Actinocorallia herbida</name>
    <dbReference type="NCBI Taxonomy" id="58109"/>
    <lineage>
        <taxon>Bacteria</taxon>
        <taxon>Bacillati</taxon>
        <taxon>Actinomycetota</taxon>
        <taxon>Actinomycetes</taxon>
        <taxon>Streptosporangiales</taxon>
        <taxon>Thermomonosporaceae</taxon>
        <taxon>Actinocorallia</taxon>
    </lineage>
</organism>
<evidence type="ECO:0000313" key="4">
    <source>
        <dbReference type="Proteomes" id="UP000272400"/>
    </source>
</evidence>
<feature type="transmembrane region" description="Helical" evidence="1">
    <location>
        <begin position="82"/>
        <end position="98"/>
    </location>
</feature>
<proteinExistence type="predicted"/>
<dbReference type="EMBL" id="RJKE01000001">
    <property type="protein sequence ID" value="ROO90234.1"/>
    <property type="molecule type" value="Genomic_DNA"/>
</dbReference>
<sequence>MNTKQTTATGFVLFAAILMILSGVWGAIVGLAAIIKREFFVVAPNYVYEFSITGWGWIHLLLGIVLIAVAVALIAGRSWARWPVIVLASIQAIAQFAFLPYYPWWSILIIVLDIVIIWALLAWRPESL</sequence>
<dbReference type="InterPro" id="IPR055568">
    <property type="entry name" value="DUF7144"/>
</dbReference>
<feature type="transmembrane region" description="Helical" evidence="1">
    <location>
        <begin position="12"/>
        <end position="35"/>
    </location>
</feature>
<protein>
    <recommendedName>
        <fullName evidence="2">DUF7144 domain-containing protein</fullName>
    </recommendedName>
</protein>
<keyword evidence="4" id="KW-1185">Reference proteome</keyword>
<keyword evidence="1" id="KW-0472">Membrane</keyword>
<dbReference type="Proteomes" id="UP000272400">
    <property type="component" value="Unassembled WGS sequence"/>
</dbReference>
<dbReference type="AlphaFoldDB" id="A0A3N1D9M9"/>
<evidence type="ECO:0000256" key="1">
    <source>
        <dbReference type="SAM" id="Phobius"/>
    </source>
</evidence>
<name>A0A3N1D9M9_9ACTN</name>